<keyword evidence="3" id="KW-1185">Reference proteome</keyword>
<feature type="chain" id="PRO_5041222649" evidence="1">
    <location>
        <begin position="17"/>
        <end position="154"/>
    </location>
</feature>
<dbReference type="EMBL" id="JAUKUA010000007">
    <property type="protein sequence ID" value="KAK0705530.1"/>
    <property type="molecule type" value="Genomic_DNA"/>
</dbReference>
<reference evidence="2" key="1">
    <citation type="submission" date="2023-06" db="EMBL/GenBank/DDBJ databases">
        <title>Genome-scale phylogeny and comparative genomics of the fungal order Sordariales.</title>
        <authorList>
            <consortium name="Lawrence Berkeley National Laboratory"/>
            <person name="Hensen N."/>
            <person name="Bonometti L."/>
            <person name="Westerberg I."/>
            <person name="Brannstrom I.O."/>
            <person name="Guillou S."/>
            <person name="Cros-Aarteil S."/>
            <person name="Calhoun S."/>
            <person name="Haridas S."/>
            <person name="Kuo A."/>
            <person name="Mondo S."/>
            <person name="Pangilinan J."/>
            <person name="Riley R."/>
            <person name="Labutti K."/>
            <person name="Andreopoulos B."/>
            <person name="Lipzen A."/>
            <person name="Chen C."/>
            <person name="Yanf M."/>
            <person name="Daum C."/>
            <person name="Ng V."/>
            <person name="Clum A."/>
            <person name="Steindorff A."/>
            <person name="Ohm R."/>
            <person name="Martin F."/>
            <person name="Silar P."/>
            <person name="Natvig D."/>
            <person name="Lalanne C."/>
            <person name="Gautier V."/>
            <person name="Ament-Velasquez S.L."/>
            <person name="Kruys A."/>
            <person name="Hutchinson M.I."/>
            <person name="Powell A.J."/>
            <person name="Barry K."/>
            <person name="Miller A.N."/>
            <person name="Grigoriev I.V."/>
            <person name="Debuchy R."/>
            <person name="Gladieux P."/>
            <person name="Thoren M.H."/>
            <person name="Johannesson H."/>
        </authorList>
    </citation>
    <scope>NUCLEOTIDE SEQUENCE</scope>
    <source>
        <strain evidence="2">SMH4607-1</strain>
    </source>
</reference>
<feature type="signal peptide" evidence="1">
    <location>
        <begin position="1"/>
        <end position="16"/>
    </location>
</feature>
<comment type="caution">
    <text evidence="2">The sequence shown here is derived from an EMBL/GenBank/DDBJ whole genome shotgun (WGS) entry which is preliminary data.</text>
</comment>
<proteinExistence type="predicted"/>
<sequence>MRTFLLLTTVLGLAFSLPTEPAAAPAPAPAAPQQVHLVFHAAPVQYDLTIPADGKFHTTKNGLNVNLIDAPDFNIDQCEFKTAGPATYVWQTTPSVYDWQISQYAVGPPQPIQGVTCHGRCLGVYSTCYENGTYLGSCCNGYCAANKCRPYRYF</sequence>
<dbReference type="Proteomes" id="UP001172102">
    <property type="component" value="Unassembled WGS sequence"/>
</dbReference>
<gene>
    <name evidence="2" type="ORF">B0H67DRAFT_499303</name>
</gene>
<evidence type="ECO:0000256" key="1">
    <source>
        <dbReference type="SAM" id="SignalP"/>
    </source>
</evidence>
<keyword evidence="1" id="KW-0732">Signal</keyword>
<name>A0AA40DJK4_9PEZI</name>
<protein>
    <submittedName>
        <fullName evidence="2">Uncharacterized protein</fullName>
    </submittedName>
</protein>
<dbReference type="AlphaFoldDB" id="A0AA40DJK4"/>
<evidence type="ECO:0000313" key="3">
    <source>
        <dbReference type="Proteomes" id="UP001172102"/>
    </source>
</evidence>
<accession>A0AA40DJK4</accession>
<evidence type="ECO:0000313" key="2">
    <source>
        <dbReference type="EMBL" id="KAK0705530.1"/>
    </source>
</evidence>
<organism evidence="2 3">
    <name type="scientific">Lasiosphaeris hirsuta</name>
    <dbReference type="NCBI Taxonomy" id="260670"/>
    <lineage>
        <taxon>Eukaryota</taxon>
        <taxon>Fungi</taxon>
        <taxon>Dikarya</taxon>
        <taxon>Ascomycota</taxon>
        <taxon>Pezizomycotina</taxon>
        <taxon>Sordariomycetes</taxon>
        <taxon>Sordariomycetidae</taxon>
        <taxon>Sordariales</taxon>
        <taxon>Lasiosphaeriaceae</taxon>
        <taxon>Lasiosphaeris</taxon>
    </lineage>
</organism>